<comment type="caution">
    <text evidence="1">The sequence shown here is derived from an EMBL/GenBank/DDBJ whole genome shotgun (WGS) entry which is preliminary data.</text>
</comment>
<organism evidence="1 2">
    <name type="scientific">Novosphingobium album</name>
    <name type="common">ex Liu et al. 2023</name>
    <dbReference type="NCBI Taxonomy" id="3031130"/>
    <lineage>
        <taxon>Bacteria</taxon>
        <taxon>Pseudomonadati</taxon>
        <taxon>Pseudomonadota</taxon>
        <taxon>Alphaproteobacteria</taxon>
        <taxon>Sphingomonadales</taxon>
        <taxon>Sphingomonadaceae</taxon>
        <taxon>Novosphingobium</taxon>
    </lineage>
</organism>
<evidence type="ECO:0000313" key="1">
    <source>
        <dbReference type="EMBL" id="MDE8651869.1"/>
    </source>
</evidence>
<evidence type="ECO:0000313" key="2">
    <source>
        <dbReference type="Proteomes" id="UP001216253"/>
    </source>
</evidence>
<dbReference type="Proteomes" id="UP001216253">
    <property type="component" value="Unassembled WGS sequence"/>
</dbReference>
<reference evidence="1 2" key="1">
    <citation type="submission" date="2023-03" db="EMBL/GenBank/DDBJ databases">
        <title>NovoSphingobium album sp. nov. isolated from polycyclic aromatic hydrocarbons- and heavy-metal polluted soil.</title>
        <authorList>
            <person name="Liu Z."/>
            <person name="Wang K."/>
        </authorList>
    </citation>
    <scope>NUCLEOTIDE SEQUENCE [LARGE SCALE GENOMIC DNA]</scope>
    <source>
        <strain evidence="1 2">H3SJ31-1</strain>
    </source>
</reference>
<sequence>MIDTGLLQRAPTRASLTRIDRPGSHYGAKVAYPPMPADTASVFISRLLEAKSAGLRILYPLSGVSQGEPGTPVVNGSGAGGTSLPVTGIAGGYQWKEGYWLNVVDADGVHYLHNIRNSGTGNGTLRVWPPLRGDFPDGCLVVLDAPKIEGAITSDIAWPLPTDEIVTIEFTIEEAA</sequence>
<protein>
    <recommendedName>
        <fullName evidence="3">DUF1214 domain-containing protein</fullName>
    </recommendedName>
</protein>
<dbReference type="EMBL" id="JARESE010000026">
    <property type="protein sequence ID" value="MDE8651869.1"/>
    <property type="molecule type" value="Genomic_DNA"/>
</dbReference>
<gene>
    <name evidence="1" type="ORF">PYV00_09065</name>
</gene>
<evidence type="ECO:0008006" key="3">
    <source>
        <dbReference type="Google" id="ProtNLM"/>
    </source>
</evidence>
<name>A0ABT5WPR8_9SPHN</name>
<keyword evidence="2" id="KW-1185">Reference proteome</keyword>
<dbReference type="RefSeq" id="WP_275227951.1">
    <property type="nucleotide sequence ID" value="NZ_JARESE010000026.1"/>
</dbReference>
<proteinExistence type="predicted"/>
<accession>A0ABT5WPR8</accession>